<dbReference type="InterPro" id="IPR011990">
    <property type="entry name" value="TPR-like_helical_dom_sf"/>
</dbReference>
<name>A0A0H5DPN1_9BACT</name>
<dbReference type="RefSeq" id="WP_098038278.1">
    <property type="nucleotide sequence ID" value="NZ_CWGJ01000012.1"/>
</dbReference>
<dbReference type="Pfam" id="PF13432">
    <property type="entry name" value="TPR_16"/>
    <property type="match status" value="1"/>
</dbReference>
<evidence type="ECO:0000313" key="2">
    <source>
        <dbReference type="Proteomes" id="UP000220251"/>
    </source>
</evidence>
<dbReference type="SUPFAM" id="SSF48452">
    <property type="entry name" value="TPR-like"/>
    <property type="match status" value="1"/>
</dbReference>
<protein>
    <submittedName>
        <fullName evidence="1">Type III secretion chaperone SycD/LcrH</fullName>
    </submittedName>
</protein>
<dbReference type="InterPro" id="IPR019734">
    <property type="entry name" value="TPR_rpt"/>
</dbReference>
<organism evidence="1 2">
    <name type="scientific">Estrella lausannensis</name>
    <dbReference type="NCBI Taxonomy" id="483423"/>
    <lineage>
        <taxon>Bacteria</taxon>
        <taxon>Pseudomonadati</taxon>
        <taxon>Chlamydiota</taxon>
        <taxon>Chlamydiia</taxon>
        <taxon>Parachlamydiales</taxon>
        <taxon>Candidatus Criblamydiaceae</taxon>
        <taxon>Estrella</taxon>
    </lineage>
</organism>
<gene>
    <name evidence="1" type="ORF">ELAC_1073</name>
</gene>
<accession>A0A0H5DPN1</accession>
<dbReference type="AlphaFoldDB" id="A0A0H5DPN1"/>
<reference evidence="2" key="1">
    <citation type="submission" date="2015-06" db="EMBL/GenBank/DDBJ databases">
        <authorList>
            <person name="Bertelli C."/>
        </authorList>
    </citation>
    <scope>NUCLEOTIDE SEQUENCE [LARGE SCALE GENOMIC DNA]</scope>
    <source>
        <strain evidence="2">CRIB-30</strain>
    </source>
</reference>
<dbReference type="Gene3D" id="1.25.40.10">
    <property type="entry name" value="Tetratricopeptide repeat domain"/>
    <property type="match status" value="1"/>
</dbReference>
<keyword evidence="2" id="KW-1185">Reference proteome</keyword>
<dbReference type="Pfam" id="PF13181">
    <property type="entry name" value="TPR_8"/>
    <property type="match status" value="1"/>
</dbReference>
<dbReference type="Proteomes" id="UP000220251">
    <property type="component" value="Unassembled WGS sequence"/>
</dbReference>
<dbReference type="EMBL" id="CWGJ01000012">
    <property type="protein sequence ID" value="CRX38417.1"/>
    <property type="molecule type" value="Genomic_DNA"/>
</dbReference>
<dbReference type="InterPro" id="IPR005415">
    <property type="entry name" value="T3SS_Ca_resp_chp_LcrH/SycD"/>
</dbReference>
<dbReference type="PRINTS" id="PR01595">
    <property type="entry name" value="SYCDCHAPRONE"/>
</dbReference>
<sequence length="171" mass="19908">MENLEEFEIPKEIKERLKDPDVFRQHILEGKSLQEILGFDDGRLELFYQKASSLYGENRFQEAREAFTFLTTLNPFVANFWVGLGMAEQRLEEFNGALLAFAMAMMADSLSPLPHYHTALCYRSLGDHENALSSLDLALMRVMGNEEWRTLREKALMLKERIKGEQEREKE</sequence>
<dbReference type="OrthoDB" id="21769at2"/>
<proteinExistence type="predicted"/>
<dbReference type="NCBIfam" id="TIGR02552">
    <property type="entry name" value="LcrH_SycD"/>
    <property type="match status" value="1"/>
</dbReference>
<evidence type="ECO:0000313" key="1">
    <source>
        <dbReference type="EMBL" id="CRX38417.1"/>
    </source>
</evidence>